<dbReference type="AlphaFoldDB" id="A0A0E3LV34"/>
<gene>
    <name evidence="15" type="primary">rtcB</name>
    <name evidence="16" type="ORF">MSMAS_3130</name>
</gene>
<evidence type="ECO:0000256" key="9">
    <source>
        <dbReference type="ARBA" id="ARBA00045316"/>
    </source>
</evidence>
<evidence type="ECO:0000256" key="12">
    <source>
        <dbReference type="PIRSR" id="PIRSR601233-1"/>
    </source>
</evidence>
<dbReference type="EMBL" id="CP009512">
    <property type="protein sequence ID" value="AKB66326.1"/>
    <property type="molecule type" value="Genomic_DNA"/>
</dbReference>
<protein>
    <recommendedName>
        <fullName evidence="8 15">tRNA-splicing ligase RtcB</fullName>
        <ecNumber evidence="15">6.5.1.-</ecNumber>
    </recommendedName>
</protein>
<dbReference type="EC" id="6.5.1.-" evidence="15"/>
<dbReference type="Pfam" id="PF01139">
    <property type="entry name" value="RtcB"/>
    <property type="match status" value="1"/>
</dbReference>
<dbReference type="KEGG" id="mmj:MSMAS_3130"/>
<evidence type="ECO:0000256" key="5">
    <source>
        <dbReference type="ARBA" id="ARBA00022741"/>
    </source>
</evidence>
<feature type="binding site" evidence="13">
    <location>
        <begin position="397"/>
        <end position="400"/>
    </location>
    <ligand>
        <name>GMP</name>
        <dbReference type="ChEBI" id="CHEBI:58115"/>
    </ligand>
</feature>
<evidence type="ECO:0000256" key="2">
    <source>
        <dbReference type="ARBA" id="ARBA00011245"/>
    </source>
</evidence>
<dbReference type="PROSITE" id="PS01288">
    <property type="entry name" value="UPF0027"/>
    <property type="match status" value="1"/>
</dbReference>
<dbReference type="HOGENOM" id="CLU_022279_0_1_2"/>
<dbReference type="SUPFAM" id="SSF103365">
    <property type="entry name" value="Hypothetical protein PH1602"/>
    <property type="match status" value="1"/>
</dbReference>
<keyword evidence="5 13" id="KW-0547">Nucleotide-binding</keyword>
<feature type="binding site" evidence="13">
    <location>
        <begin position="222"/>
        <end position="226"/>
    </location>
    <ligand>
        <name>GMP</name>
        <dbReference type="ChEBI" id="CHEBI:58115"/>
    </ligand>
</feature>
<dbReference type="InterPro" id="IPR036025">
    <property type="entry name" value="RtcB-like_sf"/>
</dbReference>
<name>A0A0E3LV34_METMZ</name>
<feature type="binding site" evidence="13">
    <location>
        <position position="404"/>
    </location>
    <ligand>
        <name>GMP</name>
        <dbReference type="ChEBI" id="CHEBI:58115"/>
    </ligand>
</feature>
<evidence type="ECO:0000256" key="14">
    <source>
        <dbReference type="PIRSR" id="PIRSR601233-3"/>
    </source>
</evidence>
<dbReference type="PANTHER" id="PTHR11118:SF1">
    <property type="entry name" value="RNA-SPLICING LIGASE RTCB HOMOLOG"/>
    <property type="match status" value="1"/>
</dbReference>
<dbReference type="STRING" id="213585.MSMAS_3130"/>
<dbReference type="Gene3D" id="3.90.1860.10">
    <property type="entry name" value="tRNA-splicing ligase RtcB"/>
    <property type="match status" value="1"/>
</dbReference>
<comment type="function">
    <text evidence="9">Essential for tRNA splicing and maturation. Acts by directly joining spliced tRNA halves to mature-sized tRNAs. Joins RNA with 2',3'-cyclic-phosphate or 3'-phosphate ends to RNA with 5'-hydroxy ends.</text>
</comment>
<evidence type="ECO:0000256" key="3">
    <source>
        <dbReference type="ARBA" id="ARBA00022598"/>
    </source>
</evidence>
<dbReference type="RefSeq" id="WP_015411899.1">
    <property type="nucleotide sequence ID" value="NZ_CP009512.1"/>
</dbReference>
<evidence type="ECO:0000256" key="1">
    <source>
        <dbReference type="ARBA" id="ARBA00008071"/>
    </source>
</evidence>
<evidence type="ECO:0000256" key="11">
    <source>
        <dbReference type="ARBA" id="ARBA00049514"/>
    </source>
</evidence>
<dbReference type="GO" id="GO:0170057">
    <property type="term" value="F:RNA ligase (GTP) activity"/>
    <property type="evidence" value="ECO:0007669"/>
    <property type="project" value="UniProtKB-EC"/>
</dbReference>
<reference evidence="16 17" key="1">
    <citation type="submission" date="2014-07" db="EMBL/GenBank/DDBJ databases">
        <title>Methanogenic archaea and the global carbon cycle.</title>
        <authorList>
            <person name="Henriksen J.R."/>
            <person name="Luke J."/>
            <person name="Reinhart S."/>
            <person name="Benedict M.N."/>
            <person name="Youngblut N.D."/>
            <person name="Metcalf M.E."/>
            <person name="Whitaker R.J."/>
            <person name="Metcalf W.W."/>
        </authorList>
    </citation>
    <scope>NUCLEOTIDE SEQUENCE [LARGE SCALE GENOMIC DNA]</scope>
    <source>
        <strain evidence="16 17">S-6</strain>
    </source>
</reference>
<comment type="cofactor">
    <cofactor evidence="14 15">
        <name>Mn(2+)</name>
        <dbReference type="ChEBI" id="CHEBI:29035"/>
    </cofactor>
    <text evidence="14 15">Binds 2 manganese ions per subunit.</text>
</comment>
<evidence type="ECO:0000256" key="10">
    <source>
        <dbReference type="ARBA" id="ARBA00047746"/>
    </source>
</evidence>
<feature type="binding site" evidence="13">
    <location>
        <begin position="423"/>
        <end position="426"/>
    </location>
    <ligand>
        <name>GMP</name>
        <dbReference type="ChEBI" id="CHEBI:58115"/>
    </ligand>
</feature>
<keyword evidence="7 14" id="KW-0464">Manganese</keyword>
<dbReference type="PATRIC" id="fig|213585.10.peg.3918"/>
<dbReference type="GO" id="GO:0005525">
    <property type="term" value="F:GTP binding"/>
    <property type="evidence" value="ECO:0007669"/>
    <property type="project" value="UniProtKB-KW"/>
</dbReference>
<dbReference type="FunFam" id="3.90.1860.10:FF:000001">
    <property type="entry name" value="tRNA-splicing ligase RtcB homolog"/>
    <property type="match status" value="1"/>
</dbReference>
<comment type="subunit">
    <text evidence="2 15">Monomer.</text>
</comment>
<evidence type="ECO:0000256" key="6">
    <source>
        <dbReference type="ARBA" id="ARBA00023134"/>
    </source>
</evidence>
<evidence type="ECO:0000256" key="13">
    <source>
        <dbReference type="PIRSR" id="PIRSR601233-2"/>
    </source>
</evidence>
<feature type="binding site" evidence="14">
    <location>
        <position position="223"/>
    </location>
    <ligand>
        <name>Mn(2+)</name>
        <dbReference type="ChEBI" id="CHEBI:29035"/>
        <label>1</label>
    </ligand>
</feature>
<feature type="binding site" evidence="14">
    <location>
        <position position="115"/>
    </location>
    <ligand>
        <name>Mn(2+)</name>
        <dbReference type="ChEBI" id="CHEBI:29035"/>
        <label>1</label>
    </ligand>
</feature>
<organism evidence="16 17">
    <name type="scientific">Methanosarcina mazei S-6</name>
    <dbReference type="NCBI Taxonomy" id="213585"/>
    <lineage>
        <taxon>Archaea</taxon>
        <taxon>Methanobacteriati</taxon>
        <taxon>Methanobacteriota</taxon>
        <taxon>Stenosarchaea group</taxon>
        <taxon>Methanomicrobia</taxon>
        <taxon>Methanosarcinales</taxon>
        <taxon>Methanosarcinaceae</taxon>
        <taxon>Methanosarcina</taxon>
    </lineage>
</organism>
<evidence type="ECO:0000256" key="15">
    <source>
        <dbReference type="RuleBase" id="RU371113"/>
    </source>
</evidence>
<sequence length="500" mass="54258">MVESENKDIEESGAEVDRRDVRSLVRKLSDNNWEIPKGHIPNMRVPGRLFVSEKLLEGIEPGTIDQIANVATLPGIQKYSMAMPDAHLGYGFAIGGVAAFDVEEGVISPGGVGFDINCGVRLIRTNLQKEDVVPHIKRLTDELFSNVPSGVGSKSRFKASDKELDSAFLEGAKWAVDAGYGVEADVEHCEGNGFLEGADTSHVSSKARNRGKPQLGTLGSGNHFLEVQYVDEIYDPEVASAFGLEEGQVTVMVHCGSRGAGHQICTDHLKELSQAVKRYGIEIPDKQLACAPAQSKEAQNYFKAMLCAANYAWANRQMITHWTRESFEKVFGRDADDMEMSLLYDVAHNVAKLEEHSIEGRKKEVYVHRKGATRAFPAGHPEVPSAYRDVGQPVLIPGSMGTPSFILCGSTESMDVSFGSACHGAGRVMSRAHAKKEFHGQSIKEDLEAHGITVRATHPSVIAEEAPGVYKSSSEVVNVVHELGIARKVARVIPLGVAKG</sequence>
<dbReference type="GO" id="GO:0046872">
    <property type="term" value="F:metal ion binding"/>
    <property type="evidence" value="ECO:0007669"/>
    <property type="project" value="UniProtKB-UniRule"/>
</dbReference>
<evidence type="ECO:0000256" key="8">
    <source>
        <dbReference type="ARBA" id="ARBA00033766"/>
    </source>
</evidence>
<feature type="binding site" evidence="13">
    <location>
        <position position="499"/>
    </location>
    <ligand>
        <name>GMP</name>
        <dbReference type="ChEBI" id="CHEBI:58115"/>
    </ligand>
</feature>
<evidence type="ECO:0000256" key="7">
    <source>
        <dbReference type="ARBA" id="ARBA00023211"/>
    </source>
</evidence>
<comment type="similarity">
    <text evidence="1 15">Belongs to the RtcB family.</text>
</comment>
<dbReference type="GeneID" id="24852854"/>
<feature type="binding site" evidence="14">
    <location>
        <position position="254"/>
    </location>
    <ligand>
        <name>Mn(2+)</name>
        <dbReference type="ChEBI" id="CHEBI:29035"/>
        <label>2</label>
    </ligand>
</feature>
<dbReference type="GO" id="GO:0003972">
    <property type="term" value="F:RNA ligase (ATP) activity"/>
    <property type="evidence" value="ECO:0007669"/>
    <property type="project" value="TreeGrafter"/>
</dbReference>
<feature type="binding site" evidence="13">
    <location>
        <begin position="348"/>
        <end position="349"/>
    </location>
    <ligand>
        <name>GMP</name>
        <dbReference type="ChEBI" id="CHEBI:58115"/>
    </ligand>
</feature>
<feature type="active site" description="GMP-histidine intermediate" evidence="12">
    <location>
        <position position="423"/>
    </location>
</feature>
<evidence type="ECO:0000256" key="4">
    <source>
        <dbReference type="ARBA" id="ARBA00022723"/>
    </source>
</evidence>
<feature type="binding site" evidence="14">
    <location>
        <position position="348"/>
    </location>
    <ligand>
        <name>Mn(2+)</name>
        <dbReference type="ChEBI" id="CHEBI:29035"/>
        <label>2</label>
    </ligand>
</feature>
<dbReference type="Proteomes" id="UP000033097">
    <property type="component" value="Chromosome"/>
</dbReference>
<evidence type="ECO:0000313" key="16">
    <source>
        <dbReference type="EMBL" id="AKB66326.1"/>
    </source>
</evidence>
<dbReference type="GO" id="GO:0006388">
    <property type="term" value="P:tRNA splicing, via endonucleolytic cleavage and ligation"/>
    <property type="evidence" value="ECO:0007669"/>
    <property type="project" value="UniProtKB-ARBA"/>
</dbReference>
<evidence type="ECO:0000313" key="17">
    <source>
        <dbReference type="Proteomes" id="UP000033097"/>
    </source>
</evidence>
<keyword evidence="6 13" id="KW-0342">GTP-binding</keyword>
<dbReference type="InterPro" id="IPR001233">
    <property type="entry name" value="RtcB"/>
</dbReference>
<proteinExistence type="inferred from homology"/>
<keyword evidence="3 15" id="KW-0436">Ligase</keyword>
<comment type="catalytic activity">
    <reaction evidence="10">
        <text>a 3'-end 3'-phospho-ribonucleotide-RNA + a 5'-end dephospho-ribonucleoside-RNA + GTP = a ribonucleotidyl-ribonucleotide-RNA + GMP + diphosphate</text>
        <dbReference type="Rhea" id="RHEA:68076"/>
        <dbReference type="Rhea" id="RHEA-COMP:10463"/>
        <dbReference type="Rhea" id="RHEA-COMP:13936"/>
        <dbReference type="Rhea" id="RHEA-COMP:17355"/>
        <dbReference type="ChEBI" id="CHEBI:33019"/>
        <dbReference type="ChEBI" id="CHEBI:37565"/>
        <dbReference type="ChEBI" id="CHEBI:58115"/>
        <dbReference type="ChEBI" id="CHEBI:83062"/>
        <dbReference type="ChEBI" id="CHEBI:138284"/>
        <dbReference type="ChEBI" id="CHEBI:173118"/>
        <dbReference type="EC" id="6.5.1.8"/>
    </reaction>
</comment>
<comment type="catalytic activity">
    <reaction evidence="11">
        <text>a 3'-end 2',3'-cyclophospho-ribonucleotide-RNA + a 5'-end dephospho-ribonucleoside-RNA + GTP + H2O = a ribonucleotidyl-ribonucleotide-RNA + GMP + diphosphate + H(+)</text>
        <dbReference type="Rhea" id="RHEA:68080"/>
        <dbReference type="Rhea" id="RHEA-COMP:10464"/>
        <dbReference type="Rhea" id="RHEA-COMP:13936"/>
        <dbReference type="Rhea" id="RHEA-COMP:17355"/>
        <dbReference type="ChEBI" id="CHEBI:15377"/>
        <dbReference type="ChEBI" id="CHEBI:15378"/>
        <dbReference type="ChEBI" id="CHEBI:33019"/>
        <dbReference type="ChEBI" id="CHEBI:37565"/>
        <dbReference type="ChEBI" id="CHEBI:58115"/>
        <dbReference type="ChEBI" id="CHEBI:83064"/>
        <dbReference type="ChEBI" id="CHEBI:138284"/>
        <dbReference type="ChEBI" id="CHEBI:173118"/>
        <dbReference type="EC" id="6.5.1.8"/>
    </reaction>
</comment>
<accession>A0A0E3LV34</accession>
<dbReference type="PANTHER" id="PTHR11118">
    <property type="entry name" value="RNA-SPLICING LIGASE RTCB HOMOLOG"/>
    <property type="match status" value="1"/>
</dbReference>
<keyword evidence="4 14" id="KW-0479">Metal-binding</keyword>